<evidence type="ECO:0000256" key="2">
    <source>
        <dbReference type="ARBA" id="ARBA00004574"/>
    </source>
</evidence>
<dbReference type="AlphaFoldDB" id="A0AAF0EXW8"/>
<keyword evidence="6" id="KW-0238">DNA-binding</keyword>
<dbReference type="Gene3D" id="2.40.50.140">
    <property type="entry name" value="Nucleic acid-binding proteins"/>
    <property type="match status" value="1"/>
</dbReference>
<protein>
    <recommendedName>
        <fullName evidence="3">CST complex subunit STN1</fullName>
    </recommendedName>
    <alternativeName>
        <fullName evidence="8">Suppressor of cdc thirteen homolog</fullName>
    </alternativeName>
</protein>
<dbReference type="RefSeq" id="XP_060122095.1">
    <property type="nucleotide sequence ID" value="XM_060266112.1"/>
</dbReference>
<dbReference type="Pfam" id="PF01336">
    <property type="entry name" value="tRNA_anti-codon"/>
    <property type="match status" value="1"/>
</dbReference>
<gene>
    <name evidence="10" type="ORF">MJAP1_002168</name>
</gene>
<comment type="subcellular location">
    <subcellularLocation>
        <location evidence="2">Chromosome</location>
        <location evidence="2">Telomere</location>
    </subcellularLocation>
    <subcellularLocation>
        <location evidence="1">Nucleus</location>
    </subcellularLocation>
</comment>
<dbReference type="GO" id="GO:0003677">
    <property type="term" value="F:DNA binding"/>
    <property type="evidence" value="ECO:0007669"/>
    <property type="project" value="UniProtKB-KW"/>
</dbReference>
<evidence type="ECO:0000313" key="11">
    <source>
        <dbReference type="Proteomes" id="UP001217754"/>
    </source>
</evidence>
<evidence type="ECO:0000256" key="3">
    <source>
        <dbReference type="ARBA" id="ARBA00017411"/>
    </source>
</evidence>
<dbReference type="InterPro" id="IPR004365">
    <property type="entry name" value="NA-bd_OB_tRNA"/>
</dbReference>
<keyword evidence="11" id="KW-1185">Reference proteome</keyword>
<dbReference type="PANTHER" id="PTHR13989:SF33">
    <property type="entry name" value="CST COMPLEX SUBUNIT STN1"/>
    <property type="match status" value="1"/>
</dbReference>
<dbReference type="SUPFAM" id="SSF50249">
    <property type="entry name" value="Nucleic acid-binding proteins"/>
    <property type="match status" value="1"/>
</dbReference>
<dbReference type="GeneID" id="85225819"/>
<name>A0AAF0EXW8_9BASI</name>
<evidence type="ECO:0000256" key="5">
    <source>
        <dbReference type="ARBA" id="ARBA00022895"/>
    </source>
</evidence>
<dbReference type="GO" id="GO:0000781">
    <property type="term" value="C:chromosome, telomeric region"/>
    <property type="evidence" value="ECO:0007669"/>
    <property type="project" value="UniProtKB-SubCell"/>
</dbReference>
<dbReference type="PANTHER" id="PTHR13989">
    <property type="entry name" value="REPLICATION PROTEIN A-RELATED"/>
    <property type="match status" value="1"/>
</dbReference>
<dbReference type="InterPro" id="IPR012340">
    <property type="entry name" value="NA-bd_OB-fold"/>
</dbReference>
<organism evidence="10 11">
    <name type="scientific">Malassezia japonica</name>
    <dbReference type="NCBI Taxonomy" id="223818"/>
    <lineage>
        <taxon>Eukaryota</taxon>
        <taxon>Fungi</taxon>
        <taxon>Dikarya</taxon>
        <taxon>Basidiomycota</taxon>
        <taxon>Ustilaginomycotina</taxon>
        <taxon>Malasseziomycetes</taxon>
        <taxon>Malasseziales</taxon>
        <taxon>Malasseziaceae</taxon>
        <taxon>Malassezia</taxon>
    </lineage>
</organism>
<dbReference type="Proteomes" id="UP001217754">
    <property type="component" value="Chromosome 3"/>
</dbReference>
<evidence type="ECO:0000256" key="8">
    <source>
        <dbReference type="ARBA" id="ARBA00030039"/>
    </source>
</evidence>
<evidence type="ECO:0000256" key="7">
    <source>
        <dbReference type="ARBA" id="ARBA00023242"/>
    </source>
</evidence>
<evidence type="ECO:0000256" key="4">
    <source>
        <dbReference type="ARBA" id="ARBA00022454"/>
    </source>
</evidence>
<feature type="domain" description="OB" evidence="9">
    <location>
        <begin position="65"/>
        <end position="152"/>
    </location>
</feature>
<evidence type="ECO:0000256" key="6">
    <source>
        <dbReference type="ARBA" id="ARBA00023125"/>
    </source>
</evidence>
<dbReference type="EMBL" id="CP119960">
    <property type="protein sequence ID" value="WFD39198.1"/>
    <property type="molecule type" value="Genomic_DNA"/>
</dbReference>
<dbReference type="InterPro" id="IPR040260">
    <property type="entry name" value="RFA2-like"/>
</dbReference>
<dbReference type="GO" id="GO:0005634">
    <property type="term" value="C:nucleus"/>
    <property type="evidence" value="ECO:0007669"/>
    <property type="project" value="UniProtKB-SubCell"/>
</dbReference>
<evidence type="ECO:0000256" key="1">
    <source>
        <dbReference type="ARBA" id="ARBA00004123"/>
    </source>
</evidence>
<evidence type="ECO:0000313" key="10">
    <source>
        <dbReference type="EMBL" id="WFD39198.1"/>
    </source>
</evidence>
<evidence type="ECO:0000259" key="9">
    <source>
        <dbReference type="Pfam" id="PF01336"/>
    </source>
</evidence>
<accession>A0AAF0EXW8</accession>
<reference evidence="10" key="1">
    <citation type="submission" date="2023-03" db="EMBL/GenBank/DDBJ databases">
        <title>Mating type loci evolution in Malassezia.</title>
        <authorList>
            <person name="Coelho M.A."/>
        </authorList>
    </citation>
    <scope>NUCLEOTIDE SEQUENCE</scope>
    <source>
        <strain evidence="10">CBS 9431</strain>
    </source>
</reference>
<keyword evidence="5" id="KW-0779">Telomere</keyword>
<keyword evidence="7" id="KW-0539">Nucleus</keyword>
<keyword evidence="4" id="KW-0158">Chromosome</keyword>
<sequence length="367" mass="39808">MASAALFDPTLHAAYYQHRWASQKENAVLVCVRDVLRLRRAFPALFEAGAVRLYRHAQWPCVYATVVATVVAVREAEGQTEYTVDDGSAAIDVQCAPTLKKAAPGIYSCYVPADGHHDAPRLAVGDVVRVTGRVFDRRDRSRSMDVESVEVVADPTHEPAHMLEALARSDGMYRRAPDMPKECGVIEELDGGAPPAPSSTRAMVEFLQDYLAAKTSAALGPGLVRSRHLIPSFTLPGLITSASVQRAAHALVQHKLQGRALPEHALADKEHQLLSHCLDQLVRTGALLERRGTPRRFQVVCPALLGAYICALLGVSSAPFSTPEMHRRLRRADPRLKAVPLAHIDAALAHLAAHGVVAADGPVWIPL</sequence>
<proteinExistence type="predicted"/>